<gene>
    <name evidence="7" type="ORF">U0070_019589</name>
</gene>
<organism evidence="7 8">
    <name type="scientific">Myodes glareolus</name>
    <name type="common">Bank vole</name>
    <name type="synonym">Clethrionomys glareolus</name>
    <dbReference type="NCBI Taxonomy" id="447135"/>
    <lineage>
        <taxon>Eukaryota</taxon>
        <taxon>Metazoa</taxon>
        <taxon>Chordata</taxon>
        <taxon>Craniata</taxon>
        <taxon>Vertebrata</taxon>
        <taxon>Euteleostomi</taxon>
        <taxon>Mammalia</taxon>
        <taxon>Eutheria</taxon>
        <taxon>Euarchontoglires</taxon>
        <taxon>Glires</taxon>
        <taxon>Rodentia</taxon>
        <taxon>Myomorpha</taxon>
        <taxon>Muroidea</taxon>
        <taxon>Cricetidae</taxon>
        <taxon>Arvicolinae</taxon>
        <taxon>Myodes</taxon>
    </lineage>
</organism>
<accession>A0AAW0JLR8</accession>
<evidence type="ECO:0000256" key="4">
    <source>
        <dbReference type="PROSITE-ProRule" id="PRU01141"/>
    </source>
</evidence>
<dbReference type="PANTHER" id="PTHR21402:SF3">
    <property type="entry name" value="GAMETOCYTE-SPECIFIC FACTOR 1-LIKE"/>
    <property type="match status" value="1"/>
</dbReference>
<dbReference type="PANTHER" id="PTHR21402">
    <property type="entry name" value="GAMETOCYTE SPECIFIC FACTOR 1-RELATED"/>
    <property type="match status" value="1"/>
</dbReference>
<dbReference type="EMBL" id="JBBHLL010000029">
    <property type="protein sequence ID" value="KAK7827765.1"/>
    <property type="molecule type" value="Genomic_DNA"/>
</dbReference>
<keyword evidence="8" id="KW-1185">Reference proteome</keyword>
<keyword evidence="1" id="KW-0479">Metal-binding</keyword>
<evidence type="ECO:0000256" key="1">
    <source>
        <dbReference type="ARBA" id="ARBA00022723"/>
    </source>
</evidence>
<protein>
    <recommendedName>
        <fullName evidence="6">CHHC U11-48K-type domain-containing protein</fullName>
    </recommendedName>
</protein>
<feature type="signal peptide" evidence="5">
    <location>
        <begin position="1"/>
        <end position="27"/>
    </location>
</feature>
<dbReference type="GO" id="GO:0008270">
    <property type="term" value="F:zinc ion binding"/>
    <property type="evidence" value="ECO:0007669"/>
    <property type="project" value="UniProtKB-KW"/>
</dbReference>
<dbReference type="AlphaFoldDB" id="A0AAW0JLR8"/>
<evidence type="ECO:0000313" key="8">
    <source>
        <dbReference type="Proteomes" id="UP001488838"/>
    </source>
</evidence>
<evidence type="ECO:0000256" key="2">
    <source>
        <dbReference type="ARBA" id="ARBA00022771"/>
    </source>
</evidence>
<evidence type="ECO:0000313" key="7">
    <source>
        <dbReference type="EMBL" id="KAK7827765.1"/>
    </source>
</evidence>
<keyword evidence="2 4" id="KW-0863">Zinc-finger</keyword>
<dbReference type="Pfam" id="PF05253">
    <property type="entry name" value="zf-U11-48K"/>
    <property type="match status" value="2"/>
</dbReference>
<keyword evidence="5" id="KW-0732">Signal</keyword>
<dbReference type="PROSITE" id="PS51800">
    <property type="entry name" value="ZF_CHHC_U11_48K"/>
    <property type="match status" value="2"/>
</dbReference>
<feature type="domain" description="CHHC U11-48K-type" evidence="6">
    <location>
        <begin position="191"/>
        <end position="218"/>
    </location>
</feature>
<sequence length="473" mass="52508">MGFHFWKAVSAQAVAFHSLRLFPTVRGVPWEEVQGREQIDSRLHYGCYLWTGPRSTIQTGVQELHPGSPVMKSHLLGCVAQDPKQLLMPCSAMAPPELGCRLHGKGVCHKSDRLSQFTKPHSEQNKPELSVGWEHDLFQRGFISLRPSREQRVDPLKSYPRHLPQHSVCHLYFGQQDDLASSQIPMEPESIEICPYNPHHRIPLSRLQYHLASCRKKNPKKAKKMASCKYNACHVVPIRKLAEHEATCVNRSSLEEEDTLSPLQISLPEPQTEDTLPVFGPKNLHLQPAADSHNTLDLGGNLWKQGSSGLFPKEADSLLWQRNKEKGGETLIPDSCASKGLSLISGWNQCDTPQQQENQNSWIEWGIGEVKKTTRDGSLYPGWASPPGAEDSSPPWQHLGDLSPAVAQHFVGLADYAIFLLGPAGLFHFGVEVIVPALTALLPQPALQVLGCAPGKGESEAKREVGHWGTREL</sequence>
<name>A0AAW0JLR8_MYOGA</name>
<keyword evidence="3" id="KW-0862">Zinc</keyword>
<evidence type="ECO:0000256" key="3">
    <source>
        <dbReference type="ARBA" id="ARBA00022833"/>
    </source>
</evidence>
<evidence type="ECO:0000259" key="6">
    <source>
        <dbReference type="PROSITE" id="PS51800"/>
    </source>
</evidence>
<feature type="domain" description="CHHC U11-48K-type" evidence="6">
    <location>
        <begin position="225"/>
        <end position="252"/>
    </location>
</feature>
<dbReference type="InterPro" id="IPR036236">
    <property type="entry name" value="Znf_C2H2_sf"/>
</dbReference>
<feature type="chain" id="PRO_5043833213" description="CHHC U11-48K-type domain-containing protein" evidence="5">
    <location>
        <begin position="28"/>
        <end position="473"/>
    </location>
</feature>
<dbReference type="InterPro" id="IPR022776">
    <property type="entry name" value="TRM13/UPF0224_CHHC_Znf_dom"/>
</dbReference>
<evidence type="ECO:0000256" key="5">
    <source>
        <dbReference type="SAM" id="SignalP"/>
    </source>
</evidence>
<dbReference type="Proteomes" id="UP001488838">
    <property type="component" value="Unassembled WGS sequence"/>
</dbReference>
<comment type="caution">
    <text evidence="7">The sequence shown here is derived from an EMBL/GenBank/DDBJ whole genome shotgun (WGS) entry which is preliminary data.</text>
</comment>
<dbReference type="InterPro" id="IPR051591">
    <property type="entry name" value="UPF0224_FAM112_RNA_Proc"/>
</dbReference>
<dbReference type="SUPFAM" id="SSF57667">
    <property type="entry name" value="beta-beta-alpha zinc fingers"/>
    <property type="match status" value="1"/>
</dbReference>
<proteinExistence type="predicted"/>
<reference evidence="7 8" key="1">
    <citation type="journal article" date="2023" name="bioRxiv">
        <title>Conserved and derived expression patterns and positive selection on dental genes reveal complex evolutionary context of ever-growing rodent molars.</title>
        <authorList>
            <person name="Calamari Z.T."/>
            <person name="Song A."/>
            <person name="Cohen E."/>
            <person name="Akter M."/>
            <person name="Roy R.D."/>
            <person name="Hallikas O."/>
            <person name="Christensen M.M."/>
            <person name="Li P."/>
            <person name="Marangoni P."/>
            <person name="Jernvall J."/>
            <person name="Klein O.D."/>
        </authorList>
    </citation>
    <scope>NUCLEOTIDE SEQUENCE [LARGE SCALE GENOMIC DNA]</scope>
    <source>
        <strain evidence="7">V071</strain>
    </source>
</reference>